<keyword evidence="2" id="KW-0732">Signal</keyword>
<protein>
    <submittedName>
        <fullName evidence="3">Uncharacterized protein</fullName>
    </submittedName>
</protein>
<organism evidence="3 4">
    <name type="scientific">Candolleomyces eurysporus</name>
    <dbReference type="NCBI Taxonomy" id="2828524"/>
    <lineage>
        <taxon>Eukaryota</taxon>
        <taxon>Fungi</taxon>
        <taxon>Dikarya</taxon>
        <taxon>Basidiomycota</taxon>
        <taxon>Agaricomycotina</taxon>
        <taxon>Agaricomycetes</taxon>
        <taxon>Agaricomycetidae</taxon>
        <taxon>Agaricales</taxon>
        <taxon>Agaricineae</taxon>
        <taxon>Psathyrellaceae</taxon>
        <taxon>Candolleomyces</taxon>
    </lineage>
</organism>
<dbReference type="AlphaFoldDB" id="A0A9W8JK73"/>
<name>A0A9W8JK73_9AGAR</name>
<feature type="compositionally biased region" description="Low complexity" evidence="1">
    <location>
        <begin position="53"/>
        <end position="63"/>
    </location>
</feature>
<dbReference type="OrthoDB" id="3008166at2759"/>
<feature type="signal peptide" evidence="2">
    <location>
        <begin position="1"/>
        <end position="22"/>
    </location>
</feature>
<accession>A0A9W8JK73</accession>
<evidence type="ECO:0000313" key="3">
    <source>
        <dbReference type="EMBL" id="KAJ2932358.1"/>
    </source>
</evidence>
<feature type="region of interest" description="Disordered" evidence="1">
    <location>
        <begin position="40"/>
        <end position="64"/>
    </location>
</feature>
<feature type="non-terminal residue" evidence="3">
    <location>
        <position position="1"/>
    </location>
</feature>
<sequence length="150" mass="16178">MQPTGLLAILGALAAFATQASATPTSPALVPRTSPQPCAQRYVCPEPRPYPNTPDTGDDPGPTRFKCRIGSSVSDPNFAFCIYEKDTGALVGSTPGGIEGLCWERGMPNPQCTMTLRRALPVRRRSAEPQQLASPVLMERFAKAKKREMS</sequence>
<proteinExistence type="predicted"/>
<evidence type="ECO:0000256" key="1">
    <source>
        <dbReference type="SAM" id="MobiDB-lite"/>
    </source>
</evidence>
<evidence type="ECO:0000256" key="2">
    <source>
        <dbReference type="SAM" id="SignalP"/>
    </source>
</evidence>
<evidence type="ECO:0000313" key="4">
    <source>
        <dbReference type="Proteomes" id="UP001140091"/>
    </source>
</evidence>
<feature type="chain" id="PRO_5040733459" evidence="2">
    <location>
        <begin position="23"/>
        <end position="150"/>
    </location>
</feature>
<keyword evidence="4" id="KW-1185">Reference proteome</keyword>
<comment type="caution">
    <text evidence="3">The sequence shown here is derived from an EMBL/GenBank/DDBJ whole genome shotgun (WGS) entry which is preliminary data.</text>
</comment>
<dbReference type="EMBL" id="JANBPK010000774">
    <property type="protein sequence ID" value="KAJ2932358.1"/>
    <property type="molecule type" value="Genomic_DNA"/>
</dbReference>
<dbReference type="Proteomes" id="UP001140091">
    <property type="component" value="Unassembled WGS sequence"/>
</dbReference>
<reference evidence="3" key="1">
    <citation type="submission" date="2022-06" db="EMBL/GenBank/DDBJ databases">
        <title>Genome Sequence of Candolleomyces eurysporus.</title>
        <authorList>
            <person name="Buettner E."/>
        </authorList>
    </citation>
    <scope>NUCLEOTIDE SEQUENCE</scope>
    <source>
        <strain evidence="3">VTCC 930004</strain>
    </source>
</reference>
<gene>
    <name evidence="3" type="ORF">H1R20_g4762</name>
</gene>